<evidence type="ECO:0000256" key="1">
    <source>
        <dbReference type="SAM" id="Phobius"/>
    </source>
</evidence>
<sequence length="115" mass="12338">MSGGDGGVWPVAGWAALVWLVLVNAVTYAAFWLDKRRAEGAPKKGAKGRARKGPARIPERRLLLLAALGGSPAAFRARARLRHKTRKQPFSARLKAIATAQVFVLAAGLGWGLLR</sequence>
<keyword evidence="1" id="KW-0472">Membrane</keyword>
<evidence type="ECO:0000313" key="2">
    <source>
        <dbReference type="EMBL" id="MCJ2184667.1"/>
    </source>
</evidence>
<protein>
    <submittedName>
        <fullName evidence="2">DUF1294 domain-containing protein</fullName>
    </submittedName>
</protein>
<gene>
    <name evidence="2" type="ORF">MTR62_18520</name>
</gene>
<feature type="transmembrane region" description="Helical" evidence="1">
    <location>
        <begin position="94"/>
        <end position="114"/>
    </location>
</feature>
<keyword evidence="1" id="KW-1133">Transmembrane helix</keyword>
<name>A0ABT0BHZ5_9SPHN</name>
<comment type="caution">
    <text evidence="2">The sequence shown here is derived from an EMBL/GenBank/DDBJ whole genome shotgun (WGS) entry which is preliminary data.</text>
</comment>
<organism evidence="2 3">
    <name type="scientific">Novosphingobium organovorum</name>
    <dbReference type="NCBI Taxonomy" id="2930092"/>
    <lineage>
        <taxon>Bacteria</taxon>
        <taxon>Pseudomonadati</taxon>
        <taxon>Pseudomonadota</taxon>
        <taxon>Alphaproteobacteria</taxon>
        <taxon>Sphingomonadales</taxon>
        <taxon>Sphingomonadaceae</taxon>
        <taxon>Novosphingobium</taxon>
    </lineage>
</organism>
<dbReference type="EMBL" id="JALHLF010000128">
    <property type="protein sequence ID" value="MCJ2184667.1"/>
    <property type="molecule type" value="Genomic_DNA"/>
</dbReference>
<proteinExistence type="predicted"/>
<accession>A0ABT0BHZ5</accession>
<reference evidence="2" key="1">
    <citation type="submission" date="2022-03" db="EMBL/GenBank/DDBJ databases">
        <title>Identification of a novel bacterium isolated from mangrove sediments.</title>
        <authorList>
            <person name="Pan X."/>
        </authorList>
    </citation>
    <scope>NUCLEOTIDE SEQUENCE</scope>
    <source>
        <strain evidence="2">B1949</strain>
    </source>
</reference>
<keyword evidence="1" id="KW-0812">Transmembrane</keyword>
<keyword evidence="3" id="KW-1185">Reference proteome</keyword>
<evidence type="ECO:0000313" key="3">
    <source>
        <dbReference type="Proteomes" id="UP001162881"/>
    </source>
</evidence>
<dbReference type="Proteomes" id="UP001162881">
    <property type="component" value="Unassembled WGS sequence"/>
</dbReference>
<dbReference type="Pfam" id="PF06961">
    <property type="entry name" value="DUF1294"/>
    <property type="match status" value="1"/>
</dbReference>
<feature type="transmembrane region" description="Helical" evidence="1">
    <location>
        <begin position="12"/>
        <end position="33"/>
    </location>
</feature>
<dbReference type="InterPro" id="IPR010718">
    <property type="entry name" value="DUF1294"/>
</dbReference>